<dbReference type="EMBL" id="QCYY01002381">
    <property type="protein sequence ID" value="ROT70824.1"/>
    <property type="molecule type" value="Genomic_DNA"/>
</dbReference>
<dbReference type="AlphaFoldDB" id="A0A423T2W8"/>
<dbReference type="Pfam" id="PF00059">
    <property type="entry name" value="Lectin_C"/>
    <property type="match status" value="1"/>
</dbReference>
<dbReference type="SMART" id="SM00034">
    <property type="entry name" value="CLECT"/>
    <property type="match status" value="1"/>
</dbReference>
<dbReference type="InterPro" id="IPR016187">
    <property type="entry name" value="CTDL_fold"/>
</dbReference>
<dbReference type="InterPro" id="IPR016186">
    <property type="entry name" value="C-type_lectin-like/link_sf"/>
</dbReference>
<dbReference type="InterPro" id="IPR001304">
    <property type="entry name" value="C-type_lectin-like"/>
</dbReference>
<feature type="signal peptide" evidence="1">
    <location>
        <begin position="1"/>
        <end position="20"/>
    </location>
</feature>
<proteinExistence type="predicted"/>
<sequence length="159" mass="16897">MALSLLLFVLGASTFATVDAACDLPFKVIGGRCFLVENFAKGAWADTNHWCGYYGATLAKLDDASVFAALVQEIKDSGISETFFWIGASDSAAEGNWVWLDGTPVAMGTPFWSLTGSSCTVQEPKGGTGQNCAALHPKRSYYFDDIGCTTQAGAICEKI</sequence>
<dbReference type="Gene3D" id="3.10.100.10">
    <property type="entry name" value="Mannose-Binding Protein A, subunit A"/>
    <property type="match status" value="1"/>
</dbReference>
<gene>
    <name evidence="3" type="ORF">C7M84_010890</name>
</gene>
<reference evidence="3 4" key="1">
    <citation type="submission" date="2018-04" db="EMBL/GenBank/DDBJ databases">
        <authorList>
            <person name="Zhang X."/>
            <person name="Yuan J."/>
            <person name="Li F."/>
            <person name="Xiang J."/>
        </authorList>
    </citation>
    <scope>NUCLEOTIDE SEQUENCE [LARGE SCALE GENOMIC DNA]</scope>
    <source>
        <tissue evidence="3">Muscle</tissue>
    </source>
</reference>
<name>A0A423T2W8_PENVA</name>
<keyword evidence="4" id="KW-1185">Reference proteome</keyword>
<evidence type="ECO:0000256" key="1">
    <source>
        <dbReference type="SAM" id="SignalP"/>
    </source>
</evidence>
<comment type="caution">
    <text evidence="3">The sequence shown here is derived from an EMBL/GenBank/DDBJ whole genome shotgun (WGS) entry which is preliminary data.</text>
</comment>
<accession>A0A423T2W8</accession>
<evidence type="ECO:0000259" key="2">
    <source>
        <dbReference type="PROSITE" id="PS50041"/>
    </source>
</evidence>
<dbReference type="PANTHER" id="PTHR22801:SF63">
    <property type="entry name" value="C-TYPE LECTIN DOMAIN-CONTAINING PROTEIN"/>
    <property type="match status" value="1"/>
</dbReference>
<dbReference type="PANTHER" id="PTHR22801">
    <property type="entry name" value="LITHOSTATHINE"/>
    <property type="match status" value="1"/>
</dbReference>
<dbReference type="SUPFAM" id="SSF56436">
    <property type="entry name" value="C-type lectin-like"/>
    <property type="match status" value="1"/>
</dbReference>
<evidence type="ECO:0000313" key="3">
    <source>
        <dbReference type="EMBL" id="ROT70824.1"/>
    </source>
</evidence>
<dbReference type="CDD" id="cd00037">
    <property type="entry name" value="CLECT"/>
    <property type="match status" value="1"/>
</dbReference>
<dbReference type="PROSITE" id="PS50041">
    <property type="entry name" value="C_TYPE_LECTIN_2"/>
    <property type="match status" value="1"/>
</dbReference>
<feature type="domain" description="C-type lectin" evidence="2">
    <location>
        <begin position="29"/>
        <end position="157"/>
    </location>
</feature>
<feature type="chain" id="PRO_5019260755" evidence="1">
    <location>
        <begin position="21"/>
        <end position="159"/>
    </location>
</feature>
<evidence type="ECO:0000313" key="4">
    <source>
        <dbReference type="Proteomes" id="UP000283509"/>
    </source>
</evidence>
<reference evidence="3 4" key="2">
    <citation type="submission" date="2019-01" db="EMBL/GenBank/DDBJ databases">
        <title>The decoding of complex shrimp genome reveals the adaptation for benthos swimmer, frequently molting mechanism and breeding impact on genome.</title>
        <authorList>
            <person name="Sun Y."/>
            <person name="Gao Y."/>
            <person name="Yu Y."/>
        </authorList>
    </citation>
    <scope>NUCLEOTIDE SEQUENCE [LARGE SCALE GENOMIC DNA]</scope>
    <source>
        <tissue evidence="3">Muscle</tissue>
    </source>
</reference>
<organism evidence="3 4">
    <name type="scientific">Penaeus vannamei</name>
    <name type="common">Whiteleg shrimp</name>
    <name type="synonym">Litopenaeus vannamei</name>
    <dbReference type="NCBI Taxonomy" id="6689"/>
    <lineage>
        <taxon>Eukaryota</taxon>
        <taxon>Metazoa</taxon>
        <taxon>Ecdysozoa</taxon>
        <taxon>Arthropoda</taxon>
        <taxon>Crustacea</taxon>
        <taxon>Multicrustacea</taxon>
        <taxon>Malacostraca</taxon>
        <taxon>Eumalacostraca</taxon>
        <taxon>Eucarida</taxon>
        <taxon>Decapoda</taxon>
        <taxon>Dendrobranchiata</taxon>
        <taxon>Penaeoidea</taxon>
        <taxon>Penaeidae</taxon>
        <taxon>Penaeus</taxon>
    </lineage>
</organism>
<keyword evidence="1" id="KW-0732">Signal</keyword>
<dbReference type="Proteomes" id="UP000283509">
    <property type="component" value="Unassembled WGS sequence"/>
</dbReference>
<protein>
    <submittedName>
        <fullName evidence="3">Lectin D</fullName>
    </submittedName>
</protein>
<dbReference type="OrthoDB" id="6355241at2759"/>
<dbReference type="InterPro" id="IPR050801">
    <property type="entry name" value="Ca-Dep_Lectins_ImmuneDev"/>
</dbReference>